<dbReference type="Proteomes" id="UP000187429">
    <property type="component" value="Unassembled WGS sequence"/>
</dbReference>
<gene>
    <name evidence="2" type="ORF">AYI69_g9199</name>
</gene>
<proteinExistence type="predicted"/>
<dbReference type="AlphaFoldDB" id="A0A1R1XEB2"/>
<evidence type="ECO:0000256" key="1">
    <source>
        <dbReference type="SAM" id="MobiDB-lite"/>
    </source>
</evidence>
<accession>A0A1R1XEB2</accession>
<protein>
    <submittedName>
        <fullName evidence="2">Uncharacterized protein</fullName>
    </submittedName>
</protein>
<evidence type="ECO:0000313" key="3">
    <source>
        <dbReference type="Proteomes" id="UP000187429"/>
    </source>
</evidence>
<evidence type="ECO:0000313" key="2">
    <source>
        <dbReference type="EMBL" id="OMJ12948.1"/>
    </source>
</evidence>
<dbReference type="EMBL" id="LSSM01005299">
    <property type="protein sequence ID" value="OMJ12948.1"/>
    <property type="molecule type" value="Genomic_DNA"/>
</dbReference>
<feature type="non-terminal residue" evidence="2">
    <location>
        <position position="1"/>
    </location>
</feature>
<comment type="caution">
    <text evidence="2">The sequence shown here is derived from an EMBL/GenBank/DDBJ whole genome shotgun (WGS) entry which is preliminary data.</text>
</comment>
<reference evidence="3" key="1">
    <citation type="submission" date="2017-01" db="EMBL/GenBank/DDBJ databases">
        <authorList>
            <person name="Wang Y."/>
            <person name="White M."/>
            <person name="Kvist S."/>
            <person name="Moncalvo J.-M."/>
        </authorList>
    </citation>
    <scope>NUCLEOTIDE SEQUENCE [LARGE SCALE GENOMIC DNA]</scope>
    <source>
        <strain evidence="3">ID-206-W2</strain>
    </source>
</reference>
<organism evidence="2 3">
    <name type="scientific">Smittium culicis</name>
    <dbReference type="NCBI Taxonomy" id="133412"/>
    <lineage>
        <taxon>Eukaryota</taxon>
        <taxon>Fungi</taxon>
        <taxon>Fungi incertae sedis</taxon>
        <taxon>Zoopagomycota</taxon>
        <taxon>Kickxellomycotina</taxon>
        <taxon>Harpellomycetes</taxon>
        <taxon>Harpellales</taxon>
        <taxon>Legeriomycetaceae</taxon>
        <taxon>Smittium</taxon>
    </lineage>
</organism>
<feature type="region of interest" description="Disordered" evidence="1">
    <location>
        <begin position="138"/>
        <end position="164"/>
    </location>
</feature>
<keyword evidence="3" id="KW-1185">Reference proteome</keyword>
<name>A0A1R1XEB2_9FUNG</name>
<sequence>INSQLCTAHTPRGIQARPAPSSVTASAPIYSVLPPPSNTHVPVYATASAPATCAVPVFSPAPVHSFSFAPAAIAVPYFAPAPVFTPATTPVPVPSALPVFFSADPESVDSASPIPIPVPASSITTVNSIFEAQTPVSSTPVNKFSFSQPATNSETAPPSHQTNI</sequence>